<name>A0A5K7S6L1_9BACT</name>
<organism evidence="2 3">
    <name type="scientific">Aquipluma nitroreducens</name>
    <dbReference type="NCBI Taxonomy" id="2010828"/>
    <lineage>
        <taxon>Bacteria</taxon>
        <taxon>Pseudomonadati</taxon>
        <taxon>Bacteroidota</taxon>
        <taxon>Bacteroidia</taxon>
        <taxon>Marinilabiliales</taxon>
        <taxon>Prolixibacteraceae</taxon>
        <taxon>Aquipluma</taxon>
    </lineage>
</organism>
<feature type="domain" description="Secretion system C-terminal sorting" evidence="1">
    <location>
        <begin position="419"/>
        <end position="490"/>
    </location>
</feature>
<proteinExistence type="predicted"/>
<evidence type="ECO:0000313" key="3">
    <source>
        <dbReference type="Proteomes" id="UP001193389"/>
    </source>
</evidence>
<protein>
    <recommendedName>
        <fullName evidence="1">Secretion system C-terminal sorting domain-containing protein</fullName>
    </recommendedName>
</protein>
<reference evidence="2" key="1">
    <citation type="journal article" date="2020" name="Int. J. Syst. Evol. Microbiol.">
        <title>Aquipluma nitroreducens gen. nov. sp. nov., a novel facultatively anaerobic bacterium isolated from a freshwater lake.</title>
        <authorList>
            <person name="Watanabe M."/>
            <person name="Kojima H."/>
            <person name="Fukui M."/>
        </authorList>
    </citation>
    <scope>NUCLEOTIDE SEQUENCE</scope>
    <source>
        <strain evidence="2">MeG22</strain>
    </source>
</reference>
<dbReference type="Pfam" id="PF08757">
    <property type="entry name" value="CotH"/>
    <property type="match status" value="1"/>
</dbReference>
<dbReference type="NCBIfam" id="TIGR04183">
    <property type="entry name" value="Por_Secre_tail"/>
    <property type="match status" value="1"/>
</dbReference>
<dbReference type="EMBL" id="AP018694">
    <property type="protein sequence ID" value="BBE16984.1"/>
    <property type="molecule type" value="Genomic_DNA"/>
</dbReference>
<accession>A0A5K7S6L1</accession>
<keyword evidence="3" id="KW-1185">Reference proteome</keyword>
<evidence type="ECO:0000259" key="1">
    <source>
        <dbReference type="Pfam" id="PF18962"/>
    </source>
</evidence>
<sequence>MKIIYNGVGQANRPTDVGNIYSGDIGIEIRGTYSATLPQKPYGFETRGLNGANLNVSLLGMPAENDWILLANYNDKTFMRNSLAYELSRKMGHYAARTRLVEVIIENYYKNYEGVYLLMEKIKQDKGRVNIAKLTNLDISGDDVTGGYIFKIDYFNQSNSWQSNYRPIDHPEKAVYYVFHDPDVNELFWLQEEYLKTAVNSFESVLYGSNFKDSEKGYPAWIDVNSFIDYFIINEVARNVDGFKKSVYFFKDKDSKGGKINAGPVWDFDWAWKNIWDCSTFQATDGSGWSHRINDCLNTPPYSNGWIIRLLQDENFANALNKRYFELRKSYLSFEYLNSYIDSVQNLVNEAQVRHYTKWPILSSNVGAPEVDFRPTTYAGEVNKFKNWIQTRLTWLDGHMLGQSITGVDKFETAFSYRIFPNPAKDLVYLESSSEIISLDIFNSNGKCILNKTGLSAFSTKLDVSGFSPGIYVVHLKTKGNQIINSKLVIR</sequence>
<dbReference type="AlphaFoldDB" id="A0A5K7S6L1"/>
<dbReference type="InterPro" id="IPR026444">
    <property type="entry name" value="Secre_tail"/>
</dbReference>
<evidence type="ECO:0000313" key="2">
    <source>
        <dbReference type="EMBL" id="BBE16984.1"/>
    </source>
</evidence>
<dbReference type="InterPro" id="IPR014867">
    <property type="entry name" value="Spore_coat_CotH_CotH2/3/7"/>
</dbReference>
<gene>
    <name evidence="2" type="ORF">AQPE_1132</name>
</gene>
<dbReference type="Pfam" id="PF18962">
    <property type="entry name" value="Por_Secre_tail"/>
    <property type="match status" value="1"/>
</dbReference>
<dbReference type="Proteomes" id="UP001193389">
    <property type="component" value="Chromosome"/>
</dbReference>
<dbReference type="KEGG" id="anf:AQPE_1132"/>